<feature type="transmembrane region" description="Helical" evidence="1">
    <location>
        <begin position="393"/>
        <end position="419"/>
    </location>
</feature>
<dbReference type="PANTHER" id="PTHR46825:SF12">
    <property type="entry name" value="PENICILLIN-BINDING PROTEIN 4"/>
    <property type="match status" value="1"/>
</dbReference>
<evidence type="ECO:0000256" key="1">
    <source>
        <dbReference type="SAM" id="Phobius"/>
    </source>
</evidence>
<keyword evidence="1" id="KW-0812">Transmembrane</keyword>
<feature type="domain" description="Beta-lactamase-related" evidence="2">
    <location>
        <begin position="52"/>
        <end position="366"/>
    </location>
</feature>
<feature type="transmembrane region" description="Helical" evidence="1">
    <location>
        <begin position="12"/>
        <end position="35"/>
    </location>
</feature>
<evidence type="ECO:0000259" key="2">
    <source>
        <dbReference type="Pfam" id="PF00144"/>
    </source>
</evidence>
<keyword evidence="4" id="KW-1185">Reference proteome</keyword>
<dbReference type="InterPro" id="IPR050491">
    <property type="entry name" value="AmpC-like"/>
</dbReference>
<dbReference type="RefSeq" id="WP_244771036.1">
    <property type="nucleotide sequence ID" value="NZ_CP094929.1"/>
</dbReference>
<organism evidence="3 4">
    <name type="scientific">Sphaerochaeta associata</name>
    <dbReference type="NCBI Taxonomy" id="1129264"/>
    <lineage>
        <taxon>Bacteria</taxon>
        <taxon>Pseudomonadati</taxon>
        <taxon>Spirochaetota</taxon>
        <taxon>Spirochaetia</taxon>
        <taxon>Spirochaetales</taxon>
        <taxon>Sphaerochaetaceae</taxon>
        <taxon>Sphaerochaeta</taxon>
    </lineage>
</organism>
<dbReference type="Proteomes" id="UP000829708">
    <property type="component" value="Chromosome"/>
</dbReference>
<dbReference type="Gene3D" id="3.40.710.10">
    <property type="entry name" value="DD-peptidase/beta-lactamase superfamily"/>
    <property type="match status" value="1"/>
</dbReference>
<protein>
    <submittedName>
        <fullName evidence="3">Beta-lactamase family protein</fullName>
    </submittedName>
</protein>
<dbReference type="InterPro" id="IPR012338">
    <property type="entry name" value="Beta-lactam/transpept-like"/>
</dbReference>
<feature type="transmembrane region" description="Helical" evidence="1">
    <location>
        <begin position="464"/>
        <end position="485"/>
    </location>
</feature>
<gene>
    <name evidence="3" type="ORF">MUG09_08745</name>
</gene>
<evidence type="ECO:0000313" key="4">
    <source>
        <dbReference type="Proteomes" id="UP000829708"/>
    </source>
</evidence>
<dbReference type="Pfam" id="PF00144">
    <property type="entry name" value="Beta-lactamase"/>
    <property type="match status" value="1"/>
</dbReference>
<sequence>MNCTSMHTIHRTWLFIMTTVVLCLVIALFSGSLLFHQTIKKNATLVDFEDYLRQFIPHLMEKFSIPGCSISLVLNGEMAYSGAFGYADMESRRLLLPDTPMSVQSITKSVTAWGVLALVQEGLLDLDVPVTEYLRTWDFPKTRYSVENVTAGTLLNHSAAMPLGDFNDVYAPGEAMPSLRQTLTEQAGMKGEPGEFSYSNVGYHVLELLIEEITAKQFSAYMHEKVLAPLGMHASFFEIPDSMKGCVPTGYDLQGRPVPVYLYPEKSSGGLFATAEDIARFAAASMKENPVLTAQQVRRLYKPEHTDIGVYSLVFDAYGLGHYLERLPNGMLSASHGGQGRGIMTHVQMVPETGDAIVILTNSQRSWPFIAHVLTQWARWRDFGTVGMTHILWAHYVMSGFIALLFSASMLLVLCAVLSPREEKRKGMGTAKALAALILIGIVLWCKAQPYLLVSSVFPVLSKWLGWAVLCVSMSLLVSALLPIFTDRKLCSYP</sequence>
<evidence type="ECO:0000313" key="3">
    <source>
        <dbReference type="EMBL" id="UOM49642.1"/>
    </source>
</evidence>
<name>A0ABY4D724_9SPIR</name>
<feature type="transmembrane region" description="Helical" evidence="1">
    <location>
        <begin position="431"/>
        <end position="452"/>
    </location>
</feature>
<dbReference type="PANTHER" id="PTHR46825">
    <property type="entry name" value="D-ALANYL-D-ALANINE-CARBOXYPEPTIDASE/ENDOPEPTIDASE AMPH"/>
    <property type="match status" value="1"/>
</dbReference>
<accession>A0ABY4D724</accession>
<dbReference type="InterPro" id="IPR001466">
    <property type="entry name" value="Beta-lactam-related"/>
</dbReference>
<dbReference type="EMBL" id="CP094929">
    <property type="protein sequence ID" value="UOM49642.1"/>
    <property type="molecule type" value="Genomic_DNA"/>
</dbReference>
<proteinExistence type="predicted"/>
<reference evidence="4" key="1">
    <citation type="journal article" date="2024" name="J Bioinform Genom">
        <title>Complete genome sequence of the type strain bacterium Sphaerochaeta associata GLS2t (VKM B-2742)t.</title>
        <authorList>
            <person name="Troshina O.Y."/>
            <person name="Tepeeva A.N."/>
            <person name="Arzamasceva V.O."/>
            <person name="Whitman W.B."/>
            <person name="Varghese N."/>
            <person name="Shapiro N."/>
            <person name="Woyke T."/>
            <person name="Kripides N.C."/>
            <person name="Vasilenko O.V."/>
        </authorList>
    </citation>
    <scope>NUCLEOTIDE SEQUENCE [LARGE SCALE GENOMIC DNA]</scope>
    <source>
        <strain evidence="4">GLS2T</strain>
    </source>
</reference>
<dbReference type="SUPFAM" id="SSF56601">
    <property type="entry name" value="beta-lactamase/transpeptidase-like"/>
    <property type="match status" value="1"/>
</dbReference>
<keyword evidence="1" id="KW-0472">Membrane</keyword>
<keyword evidence="1" id="KW-1133">Transmembrane helix</keyword>